<evidence type="ECO:0000313" key="1">
    <source>
        <dbReference type="EMBL" id="KAH3854742.1"/>
    </source>
</evidence>
<reference evidence="1" key="2">
    <citation type="submission" date="2020-11" db="EMBL/GenBank/DDBJ databases">
        <authorList>
            <person name="McCartney M.A."/>
            <person name="Auch B."/>
            <person name="Kono T."/>
            <person name="Mallez S."/>
            <person name="Becker A."/>
            <person name="Gohl D.M."/>
            <person name="Silverstein K.A.T."/>
            <person name="Koren S."/>
            <person name="Bechman K.B."/>
            <person name="Herman A."/>
            <person name="Abrahante J.E."/>
            <person name="Garbe J."/>
        </authorList>
    </citation>
    <scope>NUCLEOTIDE SEQUENCE</scope>
    <source>
        <strain evidence="1">Duluth1</strain>
        <tissue evidence="1">Whole animal</tissue>
    </source>
</reference>
<dbReference type="Proteomes" id="UP000828390">
    <property type="component" value="Unassembled WGS sequence"/>
</dbReference>
<comment type="caution">
    <text evidence="1">The sequence shown here is derived from an EMBL/GenBank/DDBJ whole genome shotgun (WGS) entry which is preliminary data.</text>
</comment>
<evidence type="ECO:0000313" key="2">
    <source>
        <dbReference type="Proteomes" id="UP000828390"/>
    </source>
</evidence>
<organism evidence="1 2">
    <name type="scientific">Dreissena polymorpha</name>
    <name type="common">Zebra mussel</name>
    <name type="synonym">Mytilus polymorpha</name>
    <dbReference type="NCBI Taxonomy" id="45954"/>
    <lineage>
        <taxon>Eukaryota</taxon>
        <taxon>Metazoa</taxon>
        <taxon>Spiralia</taxon>
        <taxon>Lophotrochozoa</taxon>
        <taxon>Mollusca</taxon>
        <taxon>Bivalvia</taxon>
        <taxon>Autobranchia</taxon>
        <taxon>Heteroconchia</taxon>
        <taxon>Euheterodonta</taxon>
        <taxon>Imparidentia</taxon>
        <taxon>Neoheterodontei</taxon>
        <taxon>Myida</taxon>
        <taxon>Dreissenoidea</taxon>
        <taxon>Dreissenidae</taxon>
        <taxon>Dreissena</taxon>
    </lineage>
</organism>
<name>A0A9D4LCQ3_DREPO</name>
<keyword evidence="2" id="KW-1185">Reference proteome</keyword>
<sequence length="123" mass="14320">MKTGPPPGYHVFQRTQTIFKIRRAITRTNVLTKFHEDWTINGTSKSVKKFLLQFYSHIWKTAPHPGGHTNAIPKFHEDWTINVTSIVLDLNEVIIGTNLWTKFMKIIKTMQNVNNGQRTTDKR</sequence>
<reference evidence="1" key="1">
    <citation type="journal article" date="2019" name="bioRxiv">
        <title>The Genome of the Zebra Mussel, Dreissena polymorpha: A Resource for Invasive Species Research.</title>
        <authorList>
            <person name="McCartney M.A."/>
            <person name="Auch B."/>
            <person name="Kono T."/>
            <person name="Mallez S."/>
            <person name="Zhang Y."/>
            <person name="Obille A."/>
            <person name="Becker A."/>
            <person name="Abrahante J.E."/>
            <person name="Garbe J."/>
            <person name="Badalamenti J.P."/>
            <person name="Herman A."/>
            <person name="Mangelson H."/>
            <person name="Liachko I."/>
            <person name="Sullivan S."/>
            <person name="Sone E.D."/>
            <person name="Koren S."/>
            <person name="Silverstein K.A.T."/>
            <person name="Beckman K.B."/>
            <person name="Gohl D.M."/>
        </authorList>
    </citation>
    <scope>NUCLEOTIDE SEQUENCE</scope>
    <source>
        <strain evidence="1">Duluth1</strain>
        <tissue evidence="1">Whole animal</tissue>
    </source>
</reference>
<protein>
    <submittedName>
        <fullName evidence="1">Uncharacterized protein</fullName>
    </submittedName>
</protein>
<proteinExistence type="predicted"/>
<gene>
    <name evidence="1" type="ORF">DPMN_097291</name>
</gene>
<dbReference type="EMBL" id="JAIWYP010000003">
    <property type="protein sequence ID" value="KAH3854742.1"/>
    <property type="molecule type" value="Genomic_DNA"/>
</dbReference>
<accession>A0A9D4LCQ3</accession>
<dbReference type="AlphaFoldDB" id="A0A9D4LCQ3"/>